<feature type="signal peptide" evidence="1">
    <location>
        <begin position="1"/>
        <end position="18"/>
    </location>
</feature>
<dbReference type="RefSeq" id="WP_119863945.1">
    <property type="nucleotide sequence ID" value="NZ_CP008748.1"/>
</dbReference>
<dbReference type="PROSITE" id="PS51257">
    <property type="entry name" value="PROKAR_LIPOPROTEIN"/>
    <property type="match status" value="1"/>
</dbReference>
<name>A0A4P1QGR4_9BACT</name>
<dbReference type="KEGG" id="mhyv:MHSN_02895"/>
<evidence type="ECO:0000313" key="2">
    <source>
        <dbReference type="EMBL" id="ASI54102.1"/>
    </source>
</evidence>
<keyword evidence="3" id="KW-1185">Reference proteome</keyword>
<dbReference type="EMBL" id="CP008748">
    <property type="protein sequence ID" value="ASI54102.1"/>
    <property type="molecule type" value="Genomic_DNA"/>
</dbReference>
<gene>
    <name evidence="2" type="ORF">MHSN_02895</name>
</gene>
<keyword evidence="1" id="KW-0732">Signal</keyword>
<evidence type="ECO:0000313" key="3">
    <source>
        <dbReference type="Proteomes" id="UP000264882"/>
    </source>
</evidence>
<protein>
    <recommendedName>
        <fullName evidence="4">Lipoprotein</fullName>
    </recommendedName>
</protein>
<reference evidence="2 3" key="1">
    <citation type="submission" date="2014-06" db="EMBL/GenBank/DDBJ databases">
        <title>The Whole Genome Sequence of Mycoplasma hyosynoviae strain ATCC 27095.</title>
        <authorList>
            <person name="Calcutt M.J."/>
            <person name="Foecking M.F."/>
        </authorList>
    </citation>
    <scope>NUCLEOTIDE SEQUENCE [LARGE SCALE GENOMIC DNA]</scope>
    <source>
        <strain evidence="2 3">M60</strain>
    </source>
</reference>
<dbReference type="AlphaFoldDB" id="A0A4P1QGR4"/>
<proteinExistence type="predicted"/>
<dbReference type="Proteomes" id="UP000264882">
    <property type="component" value="Chromosome"/>
</dbReference>
<feature type="chain" id="PRO_5020031143" description="Lipoprotein" evidence="1">
    <location>
        <begin position="19"/>
        <end position="339"/>
    </location>
</feature>
<evidence type="ECO:0008006" key="4">
    <source>
        <dbReference type="Google" id="ProtNLM"/>
    </source>
</evidence>
<organism evidence="2 3">
    <name type="scientific">Metamycoplasma hyosynoviae</name>
    <dbReference type="NCBI Taxonomy" id="29559"/>
    <lineage>
        <taxon>Bacteria</taxon>
        <taxon>Bacillati</taxon>
        <taxon>Mycoplasmatota</taxon>
        <taxon>Mycoplasmoidales</taxon>
        <taxon>Metamycoplasmataceae</taxon>
        <taxon>Metamycoplasma</taxon>
    </lineage>
</organism>
<accession>A0A4P1QGR4</accession>
<evidence type="ECO:0000256" key="1">
    <source>
        <dbReference type="SAM" id="SignalP"/>
    </source>
</evidence>
<sequence length="339" mass="40610">MKKSLLLMPALLAPIPLAVSCVREETQEEKDEKLAKKYEKEYVDKQKYVFDDFEQFKIKDEHFEEQLEKDDLWAKPDRNIKKYWLTGLFYGDFDKWYNDFQHKFNIFKKVMNKYASKEIIEYKNPKINIDPVNLYYVKEVKFDFSRGIPSQSYYIWLGEKGFKKIVKLFNIPNLNLNLSSYLNPQALNILNNTSIAKTYYSKINIIGVFSIYSKIIEKMRDIFSIPKPYYKNEHFITYPAGEEHYQGKGDWKPKITFESFKGLEKPYFSTNDLLRLRYKISEYADDWTKLDEDYIEQYGNYDPLKFASYRFKIIEYDPDKPFDAEPSKVDEFVLSKHGI</sequence>